<dbReference type="RefSeq" id="XP_065458700.1">
    <property type="nucleotide sequence ID" value="XM_065602628.1"/>
</dbReference>
<evidence type="ECO:0000313" key="2">
    <source>
        <dbReference type="Proteomes" id="UP001302367"/>
    </source>
</evidence>
<gene>
    <name evidence="1" type="ORF">RHO25_005203</name>
</gene>
<name>A0ABZ0NM47_CERBT</name>
<evidence type="ECO:0000313" key="1">
    <source>
        <dbReference type="EMBL" id="WPB00583.1"/>
    </source>
</evidence>
<keyword evidence="2" id="KW-1185">Reference proteome</keyword>
<dbReference type="Proteomes" id="UP001302367">
    <property type="component" value="Chromosome 3"/>
</dbReference>
<dbReference type="EMBL" id="CP134186">
    <property type="protein sequence ID" value="WPB00583.1"/>
    <property type="molecule type" value="Genomic_DNA"/>
</dbReference>
<protein>
    <submittedName>
        <fullName evidence="1">Uncharacterized protein</fullName>
    </submittedName>
</protein>
<organism evidence="1 2">
    <name type="scientific">Cercospora beticola</name>
    <name type="common">Sugarbeet leaf spot fungus</name>
    <dbReference type="NCBI Taxonomy" id="122368"/>
    <lineage>
        <taxon>Eukaryota</taxon>
        <taxon>Fungi</taxon>
        <taxon>Dikarya</taxon>
        <taxon>Ascomycota</taxon>
        <taxon>Pezizomycotina</taxon>
        <taxon>Dothideomycetes</taxon>
        <taxon>Dothideomycetidae</taxon>
        <taxon>Mycosphaerellales</taxon>
        <taxon>Mycosphaerellaceae</taxon>
        <taxon>Cercospora</taxon>
    </lineage>
</organism>
<reference evidence="1 2" key="1">
    <citation type="submission" date="2023-09" db="EMBL/GenBank/DDBJ databases">
        <title>Complete-Gapless Cercospora beticola genome.</title>
        <authorList>
            <person name="Wyatt N.A."/>
            <person name="Spanner R.E."/>
            <person name="Bolton M.D."/>
        </authorList>
    </citation>
    <scope>NUCLEOTIDE SEQUENCE [LARGE SCALE GENOMIC DNA]</scope>
    <source>
        <strain evidence="1">Cb09-40</strain>
    </source>
</reference>
<sequence length="76" mass="8559">MNVDAPTWYVNPEFKTVLGSKEKVDNIAEECPLEHPPEVEALRLSPTPPSFKTFLALPDPKKSTWGVYVVCLTKEE</sequence>
<accession>A0ABZ0NM47</accession>
<dbReference type="GeneID" id="90644133"/>
<proteinExistence type="predicted"/>